<dbReference type="InterPro" id="IPR026891">
    <property type="entry name" value="Fn3-like"/>
</dbReference>
<feature type="domain" description="Fibronectin type III-like" evidence="4">
    <location>
        <begin position="737"/>
        <end position="807"/>
    </location>
</feature>
<dbReference type="Proteomes" id="UP001428341">
    <property type="component" value="Unassembled WGS sequence"/>
</dbReference>
<dbReference type="InterPro" id="IPR001764">
    <property type="entry name" value="Glyco_hydro_3_N"/>
</dbReference>
<name>A0AAP0MXP2_9ROSI</name>
<evidence type="ECO:0000256" key="2">
    <source>
        <dbReference type="ARBA" id="ARBA00022801"/>
    </source>
</evidence>
<keyword evidence="2" id="KW-0378">Hydrolase</keyword>
<dbReference type="GO" id="GO:0031222">
    <property type="term" value="P:arabinan catabolic process"/>
    <property type="evidence" value="ECO:0007669"/>
    <property type="project" value="TreeGrafter"/>
</dbReference>
<dbReference type="InterPro" id="IPR002772">
    <property type="entry name" value="Glyco_hydro_3_C"/>
</dbReference>
<dbReference type="Pfam" id="PF14310">
    <property type="entry name" value="Fn3-like"/>
    <property type="match status" value="1"/>
</dbReference>
<evidence type="ECO:0000256" key="3">
    <source>
        <dbReference type="ARBA" id="ARBA00023295"/>
    </source>
</evidence>
<dbReference type="AlphaFoldDB" id="A0AAP0MXP2"/>
<evidence type="ECO:0000259" key="4">
    <source>
        <dbReference type="SMART" id="SM01217"/>
    </source>
</evidence>
<dbReference type="InterPro" id="IPR017853">
    <property type="entry name" value="GH"/>
</dbReference>
<sequence length="817" mass="89850">MQFTSSIVTQTMAKVLNFLLGISLSILLLNVCANGRAVVNNASTLSEDDATPKGSNFTYVCDPKRLDDLGLEISSFAFCDSSLPYPVRVKDLVDRMTIDEKVLQLGNHGKGVQRLGLPKYEWWSEALHGVSNVGPGTYFDDLVPGATSFPTVILTTASFNESLWKTIGQAVSTEARAMYNLGRAGLTFWSPTINVLRDPRWGRATETPGEDPFIVGKYAANYVRGLQDVEGHDNYTDPNSRPLKVSSCCKHYAAYDVDNWSGVDRFHFDARVTEQDMVETFLRPFEMCVKEGDASSIMCSYNRVNGIPTCADPKLLNQTVRGEWDLHGYIVSDCDSIEVMVDDHKFLGDTREDAVARTLKAGLDLDCGDYYPDFTGSAFRQGKVREADVDKSLKYLYTVLMRLGWFDGHPQYKSLGKADVCADEHIELAADAARQGIVLLKNDNDTLPLSTSKFRNLAVVGPHANATSAMLGNYAGAPCRYRAPIDGFAAYGKVSYAMGCGEAMCKNESLIFPAVRAAKKADATIIVAGLDMTIEAESLDRENLTLPGYQTQLINQVTEAAEGPVILVIMSAGGVDISFAKDNTKIKAILWAGYPGEEGGRAIADIVFGKHNPGGRLPITWYEEEYAQKLPMTSLQLRPIDSLGYPGRTYKFFNGSTVYPFGHGLSYTKFNYTNLKTSKRAIHIKLSKFNHCHNLNYTSGAYQPPCPAMIVDDLKCHDYQFDFEVEVLNVGKRDGSEVIIVYSQPPNELAASPIKQVIGFQRVSVPAGESQKVKFKYNVCESLQIVDSSAQIVLPSGGHTILVGDSGVSFPIHVYFD</sequence>
<protein>
    <recommendedName>
        <fullName evidence="4">Fibronectin type III-like domain-containing protein</fullName>
    </recommendedName>
</protein>
<dbReference type="FunFam" id="3.40.50.1700:FF:000001">
    <property type="entry name" value="probable beta-D-xylosidase 2"/>
    <property type="match status" value="1"/>
</dbReference>
<dbReference type="Pfam" id="PF00933">
    <property type="entry name" value="Glyco_hydro_3"/>
    <property type="match status" value="1"/>
</dbReference>
<dbReference type="InterPro" id="IPR013783">
    <property type="entry name" value="Ig-like_fold"/>
</dbReference>
<dbReference type="PANTHER" id="PTHR42721:SF11">
    <property type="entry name" value="BETA-D-XYLOSIDASE 5-RELATED"/>
    <property type="match status" value="1"/>
</dbReference>
<dbReference type="SUPFAM" id="SSF51445">
    <property type="entry name" value="(Trans)glycosidases"/>
    <property type="match status" value="1"/>
</dbReference>
<keyword evidence="1" id="KW-0732">Signal</keyword>
<dbReference type="InterPro" id="IPR036881">
    <property type="entry name" value="Glyco_hydro_3_C_sf"/>
</dbReference>
<reference evidence="5 6" key="1">
    <citation type="submission" date="2024-05" db="EMBL/GenBank/DDBJ databases">
        <title>Haplotype-resolved chromosome-level genome assembly of Huyou (Citrus changshanensis).</title>
        <authorList>
            <person name="Miao C."/>
            <person name="Chen W."/>
            <person name="Wu Y."/>
            <person name="Wang L."/>
            <person name="Zhao S."/>
            <person name="Grierson D."/>
            <person name="Xu C."/>
            <person name="Chen K."/>
        </authorList>
    </citation>
    <scope>NUCLEOTIDE SEQUENCE [LARGE SCALE GENOMIC DNA]</scope>
    <source>
        <strain evidence="5">01-14</strain>
        <tissue evidence="5">Leaf</tissue>
    </source>
</reference>
<dbReference type="Gene3D" id="3.20.20.300">
    <property type="entry name" value="Glycoside hydrolase, family 3, N-terminal domain"/>
    <property type="match status" value="1"/>
</dbReference>
<dbReference type="PANTHER" id="PTHR42721">
    <property type="entry name" value="SUGAR HYDROLASE-RELATED"/>
    <property type="match status" value="1"/>
</dbReference>
<evidence type="ECO:0000313" key="6">
    <source>
        <dbReference type="Proteomes" id="UP001428341"/>
    </source>
</evidence>
<evidence type="ECO:0000256" key="1">
    <source>
        <dbReference type="ARBA" id="ARBA00022729"/>
    </source>
</evidence>
<dbReference type="Pfam" id="PF01915">
    <property type="entry name" value="Glyco_hydro_3_C"/>
    <property type="match status" value="1"/>
</dbReference>
<keyword evidence="6" id="KW-1185">Reference proteome</keyword>
<proteinExistence type="predicted"/>
<evidence type="ECO:0000313" key="5">
    <source>
        <dbReference type="EMBL" id="KAK9224049.1"/>
    </source>
</evidence>
<dbReference type="SUPFAM" id="SSF52279">
    <property type="entry name" value="Beta-D-glucan exohydrolase, C-terminal domain"/>
    <property type="match status" value="1"/>
</dbReference>
<dbReference type="EMBL" id="JBCGBO010000002">
    <property type="protein sequence ID" value="KAK9224049.1"/>
    <property type="molecule type" value="Genomic_DNA"/>
</dbReference>
<dbReference type="InterPro" id="IPR044993">
    <property type="entry name" value="BXL"/>
</dbReference>
<dbReference type="FunFam" id="3.20.20.300:FF:000010">
    <property type="entry name" value="Putative beta-D-xylosidase 5"/>
    <property type="match status" value="1"/>
</dbReference>
<dbReference type="Gene3D" id="2.60.40.10">
    <property type="entry name" value="Immunoglobulins"/>
    <property type="match status" value="1"/>
</dbReference>
<dbReference type="InterPro" id="IPR036962">
    <property type="entry name" value="Glyco_hydro_3_N_sf"/>
</dbReference>
<dbReference type="GO" id="GO:0045493">
    <property type="term" value="P:xylan catabolic process"/>
    <property type="evidence" value="ECO:0007669"/>
    <property type="project" value="InterPro"/>
</dbReference>
<organism evidence="5 6">
    <name type="scientific">Citrus x changshan-huyou</name>
    <dbReference type="NCBI Taxonomy" id="2935761"/>
    <lineage>
        <taxon>Eukaryota</taxon>
        <taxon>Viridiplantae</taxon>
        <taxon>Streptophyta</taxon>
        <taxon>Embryophyta</taxon>
        <taxon>Tracheophyta</taxon>
        <taxon>Spermatophyta</taxon>
        <taxon>Magnoliopsida</taxon>
        <taxon>eudicotyledons</taxon>
        <taxon>Gunneridae</taxon>
        <taxon>Pentapetalae</taxon>
        <taxon>rosids</taxon>
        <taxon>malvids</taxon>
        <taxon>Sapindales</taxon>
        <taxon>Rutaceae</taxon>
        <taxon>Aurantioideae</taxon>
        <taxon>Citrus</taxon>
    </lineage>
</organism>
<dbReference type="GO" id="GO:0046556">
    <property type="term" value="F:alpha-L-arabinofuranosidase activity"/>
    <property type="evidence" value="ECO:0007669"/>
    <property type="project" value="TreeGrafter"/>
</dbReference>
<comment type="caution">
    <text evidence="5">The sequence shown here is derived from an EMBL/GenBank/DDBJ whole genome shotgun (WGS) entry which is preliminary data.</text>
</comment>
<gene>
    <name evidence="5" type="ORF">WN944_012498</name>
</gene>
<dbReference type="GO" id="GO:0009044">
    <property type="term" value="F:xylan 1,4-beta-xylosidase activity"/>
    <property type="evidence" value="ECO:0007669"/>
    <property type="project" value="InterPro"/>
</dbReference>
<dbReference type="SMART" id="SM01217">
    <property type="entry name" value="Fn3_like"/>
    <property type="match status" value="1"/>
</dbReference>
<dbReference type="Gene3D" id="3.40.50.1700">
    <property type="entry name" value="Glycoside hydrolase family 3 C-terminal domain"/>
    <property type="match status" value="1"/>
</dbReference>
<accession>A0AAP0MXP2</accession>
<keyword evidence="3" id="KW-0326">Glycosidase</keyword>